<dbReference type="PANTHER" id="PTHR46254:SF6">
    <property type="entry name" value="HIGH MOBILITY GROUP AT-HOOK 2"/>
    <property type="match status" value="1"/>
</dbReference>
<accession>A0A7N9C9I8</accession>
<reference evidence="2" key="3">
    <citation type="submission" date="2025-09" db="UniProtKB">
        <authorList>
            <consortium name="Ensembl"/>
        </authorList>
    </citation>
    <scope>IDENTIFICATION</scope>
</reference>
<keyword evidence="1" id="KW-0732">Signal</keyword>
<sequence>NRPVFLVFIYLFIEAEFRSCCPGWSARARSQLTATSASRFKPFSCLSLPRSWDYRCAPPCLANFFVFLVKMGFHHVSQAGLELLISDDPPALAFQSSGITGVIHHVRPCFWL</sequence>
<feature type="signal peptide" evidence="1">
    <location>
        <begin position="1"/>
        <end position="20"/>
    </location>
</feature>
<dbReference type="Ensembl" id="ENSMFAT00000096949.1">
    <property type="protein sequence ID" value="ENSMFAP00000048370.1"/>
    <property type="gene ID" value="ENSMFAG00000052766.1"/>
</dbReference>
<dbReference type="GeneTree" id="ENSGT00940000164709"/>
<dbReference type="PANTHER" id="PTHR46254">
    <property type="entry name" value="PROTEIN GVQW1-RELATED"/>
    <property type="match status" value="1"/>
</dbReference>
<dbReference type="PRINTS" id="PR02045">
    <property type="entry name" value="F138DOMAIN"/>
</dbReference>
<dbReference type="AlphaFoldDB" id="A0A7N9C9I8"/>
<dbReference type="Proteomes" id="UP000233100">
    <property type="component" value="Chromosome 3"/>
</dbReference>
<proteinExistence type="predicted"/>
<evidence type="ECO:0000256" key="1">
    <source>
        <dbReference type="SAM" id="SignalP"/>
    </source>
</evidence>
<keyword evidence="3" id="KW-1185">Reference proteome</keyword>
<protein>
    <submittedName>
        <fullName evidence="2">Uncharacterized protein</fullName>
    </submittedName>
</protein>
<reference evidence="2" key="2">
    <citation type="submission" date="2025-08" db="UniProtKB">
        <authorList>
            <consortium name="Ensembl"/>
        </authorList>
    </citation>
    <scope>IDENTIFICATION</scope>
</reference>
<name>A0A7N9C9I8_MACFA</name>
<evidence type="ECO:0000313" key="2">
    <source>
        <dbReference type="Ensembl" id="ENSMFAP00000048370.1"/>
    </source>
</evidence>
<evidence type="ECO:0000313" key="3">
    <source>
        <dbReference type="Proteomes" id="UP000233100"/>
    </source>
</evidence>
<reference evidence="2 3" key="1">
    <citation type="submission" date="2013-03" db="EMBL/GenBank/DDBJ databases">
        <authorList>
            <person name="Warren W."/>
            <person name="Wilson R.K."/>
        </authorList>
    </citation>
    <scope>NUCLEOTIDE SEQUENCE</scope>
</reference>
<organism evidence="2 3">
    <name type="scientific">Macaca fascicularis</name>
    <name type="common">Crab-eating macaque</name>
    <name type="synonym">Cynomolgus monkey</name>
    <dbReference type="NCBI Taxonomy" id="9541"/>
    <lineage>
        <taxon>Eukaryota</taxon>
        <taxon>Metazoa</taxon>
        <taxon>Chordata</taxon>
        <taxon>Craniata</taxon>
        <taxon>Vertebrata</taxon>
        <taxon>Euteleostomi</taxon>
        <taxon>Mammalia</taxon>
        <taxon>Eutheria</taxon>
        <taxon>Euarchontoglires</taxon>
        <taxon>Primates</taxon>
        <taxon>Haplorrhini</taxon>
        <taxon>Catarrhini</taxon>
        <taxon>Cercopithecidae</taxon>
        <taxon>Cercopithecinae</taxon>
        <taxon>Macaca</taxon>
    </lineage>
</organism>
<feature type="chain" id="PRO_5031025477" evidence="1">
    <location>
        <begin position="21"/>
        <end position="112"/>
    </location>
</feature>